<keyword evidence="2" id="KW-1185">Reference proteome</keyword>
<dbReference type="Proteomes" id="UP000017834">
    <property type="component" value="Unassembled WGS sequence"/>
</dbReference>
<organism evidence="1 2">
    <name type="scientific">Enterobacter cloacae S611</name>
    <dbReference type="NCBI Taxonomy" id="1399146"/>
    <lineage>
        <taxon>Bacteria</taxon>
        <taxon>Pseudomonadati</taxon>
        <taxon>Pseudomonadota</taxon>
        <taxon>Gammaproteobacteria</taxon>
        <taxon>Enterobacterales</taxon>
        <taxon>Enterobacteriaceae</taxon>
        <taxon>Enterobacter</taxon>
        <taxon>Enterobacter cloacae complex</taxon>
    </lineage>
</organism>
<comment type="caution">
    <text evidence="1">The sequence shown here is derived from an EMBL/GenBank/DDBJ whole genome shotgun (WGS) entry which is preliminary data.</text>
</comment>
<sequence length="109" mass="12609">MLERIELRFTVRLRRSLFITGHLYRYEGFFQASTFKLILHLPAEIGAGARINTDIPYTFQVLLHISFLIGDGSTSRESACRHCRNMFQESWVIVTAPVKIYAAVAHHER</sequence>
<gene>
    <name evidence="1" type="ORF">EDP2_3839</name>
</gene>
<accession>A0ABN0QAF0</accession>
<protein>
    <submittedName>
        <fullName evidence="1">Uncharacterized protein</fullName>
    </submittedName>
</protein>
<evidence type="ECO:0000313" key="2">
    <source>
        <dbReference type="Proteomes" id="UP000017834"/>
    </source>
</evidence>
<evidence type="ECO:0000313" key="1">
    <source>
        <dbReference type="EMBL" id="ESS59105.1"/>
    </source>
</evidence>
<proteinExistence type="predicted"/>
<name>A0ABN0QAF0_ENTCL</name>
<dbReference type="EMBL" id="AXOM01000026">
    <property type="protein sequence ID" value="ESS59105.1"/>
    <property type="molecule type" value="Genomic_DNA"/>
</dbReference>
<reference evidence="1 2" key="1">
    <citation type="journal article" date="2014" name="Genome Announc.">
        <title>Draft Genome Sequence of Enterobacter cloacae Strain S611.</title>
        <authorList>
            <person name="Wang D."/>
            <person name="Han C.S."/>
            <person name="Dichosa A.E."/>
            <person name="Gleasner C.D."/>
            <person name="Johnson S.L."/>
            <person name="Daligault H.E."/>
            <person name="Davenport K.W."/>
            <person name="Li P.E."/>
            <person name="Pierson E.A."/>
            <person name="Pierson L.S.III."/>
        </authorList>
    </citation>
    <scope>NUCLEOTIDE SEQUENCE [LARGE SCALE GENOMIC DNA]</scope>
    <source>
        <strain evidence="1 2">S611</strain>
    </source>
</reference>